<feature type="transmembrane region" description="Helical" evidence="1">
    <location>
        <begin position="31"/>
        <end position="55"/>
    </location>
</feature>
<evidence type="ECO:0000313" key="3">
    <source>
        <dbReference type="Proteomes" id="UP000002033"/>
    </source>
</evidence>
<sequence precursor="true">MPLFFFPLLFVVPFVVLAMILFFVGSIVMRLMFFVAIAAFAGLVLFGTGLFGALVRALGSGVRRAYWAYQNRRFDSPAPRRDLDNAAFEDYRRATMTKLDSEAQEFRAFLAKLRQAADAADFKAFLNSRRAGS</sequence>
<organism evidence="2 3">
    <name type="scientific">Hyphomicrobium denitrificans (strain ATCC 51888 / DSM 1869 / NCIMB 11706 / TK 0415)</name>
    <dbReference type="NCBI Taxonomy" id="582899"/>
    <lineage>
        <taxon>Bacteria</taxon>
        <taxon>Pseudomonadati</taxon>
        <taxon>Pseudomonadota</taxon>
        <taxon>Alphaproteobacteria</taxon>
        <taxon>Hyphomicrobiales</taxon>
        <taxon>Hyphomicrobiaceae</taxon>
        <taxon>Hyphomicrobium</taxon>
    </lineage>
</organism>
<keyword evidence="3" id="KW-1185">Reference proteome</keyword>
<keyword evidence="1" id="KW-0812">Transmembrane</keyword>
<keyword evidence="1" id="KW-0472">Membrane</keyword>
<gene>
    <name evidence="2" type="ordered locus">Hden_0067</name>
</gene>
<name>D8JPK3_HYPDA</name>
<dbReference type="HOGENOM" id="CLU_1903847_0_0_5"/>
<dbReference type="KEGG" id="hdn:Hden_0067"/>
<dbReference type="EMBL" id="CP002083">
    <property type="protein sequence ID" value="ADJ21894.1"/>
    <property type="molecule type" value="Genomic_DNA"/>
</dbReference>
<dbReference type="STRING" id="582899.Hden_0067"/>
<evidence type="ECO:0000256" key="1">
    <source>
        <dbReference type="SAM" id="Phobius"/>
    </source>
</evidence>
<evidence type="ECO:0008006" key="4">
    <source>
        <dbReference type="Google" id="ProtNLM"/>
    </source>
</evidence>
<dbReference type="Proteomes" id="UP000002033">
    <property type="component" value="Chromosome"/>
</dbReference>
<proteinExistence type="predicted"/>
<evidence type="ECO:0000313" key="2">
    <source>
        <dbReference type="EMBL" id="ADJ21894.1"/>
    </source>
</evidence>
<dbReference type="OrthoDB" id="7933934at2"/>
<protein>
    <recommendedName>
        <fullName evidence="4">Transmembrane protein</fullName>
    </recommendedName>
</protein>
<reference evidence="3" key="1">
    <citation type="journal article" date="2011" name="J. Bacteriol.">
        <title>Genome sequences of eight morphologically diverse alphaproteobacteria.</title>
        <authorList>
            <consortium name="US DOE Joint Genome Institute"/>
            <person name="Brown P.J."/>
            <person name="Kysela D.T."/>
            <person name="Buechlein A."/>
            <person name="Hemmerich C."/>
            <person name="Brun Y.V."/>
        </authorList>
    </citation>
    <scope>NUCLEOTIDE SEQUENCE [LARGE SCALE GENOMIC DNA]</scope>
    <source>
        <strain evidence="3">ATCC 51888 / DSM 1869 / NCIB 11706 / TK 0415</strain>
    </source>
</reference>
<dbReference type="Pfam" id="PF11014">
    <property type="entry name" value="DUF2852"/>
    <property type="match status" value="1"/>
</dbReference>
<accession>D8JPK3</accession>
<dbReference type="AlphaFoldDB" id="D8JPK3"/>
<feature type="transmembrane region" description="Helical" evidence="1">
    <location>
        <begin position="6"/>
        <end position="24"/>
    </location>
</feature>
<dbReference type="InterPro" id="IPR021273">
    <property type="entry name" value="DUF2852"/>
</dbReference>
<keyword evidence="1" id="KW-1133">Transmembrane helix</keyword>
<dbReference type="RefSeq" id="WP_013214113.1">
    <property type="nucleotide sequence ID" value="NC_014313.1"/>
</dbReference>